<proteinExistence type="inferred from homology"/>
<accession>A0ABS5T598</accession>
<comment type="pathway">
    <text evidence="1 9">Porphyrin-containing compound metabolism; protoporphyrin-IX biosynthesis; coproporphyrinogen-III from 5-aminolevulinate: step 3/4.</text>
</comment>
<evidence type="ECO:0000256" key="8">
    <source>
        <dbReference type="ARBA" id="ARBA00048617"/>
    </source>
</evidence>
<name>A0ABS5T598_9GAMM</name>
<evidence type="ECO:0000256" key="9">
    <source>
        <dbReference type="RuleBase" id="RU366031"/>
    </source>
</evidence>
<dbReference type="RefSeq" id="WP_214213909.1">
    <property type="nucleotide sequence ID" value="NZ_JABBFO010000007.1"/>
</dbReference>
<evidence type="ECO:0000313" key="11">
    <source>
        <dbReference type="EMBL" id="MBT0727529.1"/>
    </source>
</evidence>
<dbReference type="EC" id="4.2.1.75" evidence="3 9"/>
<dbReference type="InterPro" id="IPR003754">
    <property type="entry name" value="4pyrrol_synth_uPrphyn_synth"/>
</dbReference>
<organism evidence="11 12">
    <name type="scientific">Rosenbergiella australiborealis</name>
    <dbReference type="NCBI Taxonomy" id="1544696"/>
    <lineage>
        <taxon>Bacteria</taxon>
        <taxon>Pseudomonadati</taxon>
        <taxon>Pseudomonadota</taxon>
        <taxon>Gammaproteobacteria</taxon>
        <taxon>Enterobacterales</taxon>
        <taxon>Erwiniaceae</taxon>
        <taxon>Rosenbergiella</taxon>
    </lineage>
</organism>
<dbReference type="InterPro" id="IPR036108">
    <property type="entry name" value="4pyrrol_syn_uPrphyn_synt_sf"/>
</dbReference>
<dbReference type="GO" id="GO:0004852">
    <property type="term" value="F:uroporphyrinogen-III synthase activity"/>
    <property type="evidence" value="ECO:0007669"/>
    <property type="project" value="UniProtKB-EC"/>
</dbReference>
<evidence type="ECO:0000256" key="3">
    <source>
        <dbReference type="ARBA" id="ARBA00013109"/>
    </source>
</evidence>
<dbReference type="CDD" id="cd06578">
    <property type="entry name" value="HemD"/>
    <property type="match status" value="1"/>
</dbReference>
<comment type="similarity">
    <text evidence="2 9">Belongs to the uroporphyrinogen-III synthase family.</text>
</comment>
<protein>
    <recommendedName>
        <fullName evidence="7 9">Uroporphyrinogen-III synthase</fullName>
        <ecNumber evidence="3 9">4.2.1.75</ecNumber>
    </recommendedName>
</protein>
<dbReference type="Proteomes" id="UP000786875">
    <property type="component" value="Unassembled WGS sequence"/>
</dbReference>
<evidence type="ECO:0000256" key="5">
    <source>
        <dbReference type="ARBA" id="ARBA00023244"/>
    </source>
</evidence>
<comment type="catalytic activity">
    <reaction evidence="8 9">
        <text>hydroxymethylbilane = uroporphyrinogen III + H2O</text>
        <dbReference type="Rhea" id="RHEA:18965"/>
        <dbReference type="ChEBI" id="CHEBI:15377"/>
        <dbReference type="ChEBI" id="CHEBI:57308"/>
        <dbReference type="ChEBI" id="CHEBI:57845"/>
        <dbReference type="EC" id="4.2.1.75"/>
    </reaction>
</comment>
<gene>
    <name evidence="11" type="primary">hemD</name>
    <name evidence="11" type="ORF">HGT73_09060</name>
</gene>
<reference evidence="11 12" key="1">
    <citation type="submission" date="2020-04" db="EMBL/GenBank/DDBJ databases">
        <title>Genome sequencing of Rosenbergiella species.</title>
        <authorList>
            <person name="Alvarez-Perez S."/>
            <person name="Lievens B."/>
        </authorList>
    </citation>
    <scope>NUCLEOTIDE SEQUENCE [LARGE SCALE GENOMIC DNA]</scope>
    <source>
        <strain evidence="11 12">CdVSA20.1</strain>
    </source>
</reference>
<sequence length="245" mass="27489">MSILVTRPMPEGSQLVKRLRLTGRQAWHLPLIDFLPGRQLLDFSSRIPSLSNGDFIIVVSARALTYAGPFLLAENRPWPTEVNYLAIGKNSALALHRYCNKAVDFPDKNISEALMDLPLLEEVTGKNCFILRGNGGRELLGEVLQARGANVSYFECYQRIPVKYQGAEQAFHWRQKGISTIIVTSGEMLNLLYELVPALDRNEWLLHCRLIVVSDRLATIAADFGWRDIVVADGADNDALLRALR</sequence>
<evidence type="ECO:0000256" key="1">
    <source>
        <dbReference type="ARBA" id="ARBA00004772"/>
    </source>
</evidence>
<dbReference type="PANTHER" id="PTHR38042">
    <property type="entry name" value="UROPORPHYRINOGEN-III SYNTHASE, CHLOROPLASTIC"/>
    <property type="match status" value="1"/>
</dbReference>
<evidence type="ECO:0000259" key="10">
    <source>
        <dbReference type="Pfam" id="PF02602"/>
    </source>
</evidence>
<feature type="domain" description="Tetrapyrrole biosynthesis uroporphyrinogen III synthase" evidence="10">
    <location>
        <begin position="14"/>
        <end position="241"/>
    </location>
</feature>
<dbReference type="NCBIfam" id="NF004582">
    <property type="entry name" value="PRK05928.1-1"/>
    <property type="match status" value="1"/>
</dbReference>
<dbReference type="InterPro" id="IPR039793">
    <property type="entry name" value="UROS/Hem4"/>
</dbReference>
<evidence type="ECO:0000256" key="4">
    <source>
        <dbReference type="ARBA" id="ARBA00023239"/>
    </source>
</evidence>
<dbReference type="Gene3D" id="3.40.50.10090">
    <property type="match status" value="2"/>
</dbReference>
<comment type="caution">
    <text evidence="11">The sequence shown here is derived from an EMBL/GenBank/DDBJ whole genome shotgun (WGS) entry which is preliminary data.</text>
</comment>
<dbReference type="Pfam" id="PF02602">
    <property type="entry name" value="HEM4"/>
    <property type="match status" value="1"/>
</dbReference>
<keyword evidence="5 9" id="KW-0627">Porphyrin biosynthesis</keyword>
<evidence type="ECO:0000256" key="2">
    <source>
        <dbReference type="ARBA" id="ARBA00008133"/>
    </source>
</evidence>
<evidence type="ECO:0000256" key="6">
    <source>
        <dbReference type="ARBA" id="ARBA00037589"/>
    </source>
</evidence>
<evidence type="ECO:0000313" key="12">
    <source>
        <dbReference type="Proteomes" id="UP000786875"/>
    </source>
</evidence>
<comment type="function">
    <text evidence="6 9">Catalyzes cyclization of the linear tetrapyrrole, hydroxymethylbilane, to the macrocyclic uroporphyrinogen III.</text>
</comment>
<dbReference type="PANTHER" id="PTHR38042:SF1">
    <property type="entry name" value="UROPORPHYRINOGEN-III SYNTHASE, CHLOROPLASTIC"/>
    <property type="match status" value="1"/>
</dbReference>
<evidence type="ECO:0000256" key="7">
    <source>
        <dbReference type="ARBA" id="ARBA00040167"/>
    </source>
</evidence>
<keyword evidence="4 9" id="KW-0456">Lyase</keyword>
<dbReference type="EMBL" id="JABBFO010000007">
    <property type="protein sequence ID" value="MBT0727529.1"/>
    <property type="molecule type" value="Genomic_DNA"/>
</dbReference>
<dbReference type="SUPFAM" id="SSF69618">
    <property type="entry name" value="HemD-like"/>
    <property type="match status" value="1"/>
</dbReference>
<keyword evidence="12" id="KW-1185">Reference proteome</keyword>